<dbReference type="SMART" id="SM00398">
    <property type="entry name" value="HMG"/>
    <property type="match status" value="1"/>
</dbReference>
<feature type="compositionally biased region" description="Low complexity" evidence="5">
    <location>
        <begin position="440"/>
        <end position="454"/>
    </location>
</feature>
<dbReference type="Proteomes" id="UP000694941">
    <property type="component" value="Unplaced"/>
</dbReference>
<keyword evidence="4" id="KW-0175">Coiled coil</keyword>
<dbReference type="PROSITE" id="PS50118">
    <property type="entry name" value="HMG_BOX_2"/>
    <property type="match status" value="1"/>
</dbReference>
<evidence type="ECO:0000256" key="2">
    <source>
        <dbReference type="ARBA" id="ARBA00023242"/>
    </source>
</evidence>
<feature type="compositionally biased region" description="Polar residues" evidence="5">
    <location>
        <begin position="392"/>
        <end position="424"/>
    </location>
</feature>
<dbReference type="InterPro" id="IPR036910">
    <property type="entry name" value="HMG_box_dom_sf"/>
</dbReference>
<feature type="region of interest" description="Disordered" evidence="5">
    <location>
        <begin position="147"/>
        <end position="193"/>
    </location>
</feature>
<feature type="region of interest" description="Disordered" evidence="5">
    <location>
        <begin position="342"/>
        <end position="367"/>
    </location>
</feature>
<dbReference type="PANTHER" id="PTHR45789">
    <property type="entry name" value="FI18025P1"/>
    <property type="match status" value="1"/>
</dbReference>
<evidence type="ECO:0000313" key="8">
    <source>
        <dbReference type="RefSeq" id="XP_022238477.1"/>
    </source>
</evidence>
<proteinExistence type="predicted"/>
<feature type="region of interest" description="Disordered" evidence="5">
    <location>
        <begin position="39"/>
        <end position="63"/>
    </location>
</feature>
<dbReference type="Gene3D" id="1.10.30.10">
    <property type="entry name" value="High mobility group box domain"/>
    <property type="match status" value="1"/>
</dbReference>
<gene>
    <name evidence="8" type="primary">LOC106456964</name>
</gene>
<keyword evidence="2 3" id="KW-0539">Nucleus</keyword>
<dbReference type="PANTHER" id="PTHR45789:SF2">
    <property type="entry name" value="FI18025P1"/>
    <property type="match status" value="1"/>
</dbReference>
<dbReference type="RefSeq" id="XP_022238477.1">
    <property type="nucleotide sequence ID" value="XM_022382769.1"/>
</dbReference>
<dbReference type="GeneID" id="106456964"/>
<name>A0ABM1S4C2_LIMPO</name>
<evidence type="ECO:0000256" key="1">
    <source>
        <dbReference type="ARBA" id="ARBA00023125"/>
    </source>
</evidence>
<sequence length="841" mass="91960">MNSAGRSKAEQRNGDIFHRVSLIDEMCTPENYSVSAFRHRGDEPEADSCDSLASDSGSKATPTLLHSRKQRLLQSVLSARSETPTDSEYDSEGAYSEGNEAVSADGRPSSKLLNHSYVGESSKPSGGHAGKRTMDDVLKRLTSKMSANASQDEYSLSVNIGKSTEAPPSSILSEERRTSDDPPSNHTEGIYRPQVDMENDVLCSRLPEDSLTVKERRLTEMIQQLQELRSQLIVQQSQIHVESNRNGDEIQRRQQEQIQRQQEQLAEQQQKIQELQVRLSGQYLAASKNLSSIPELTTGIIPQGLMFLPVFEGGFPSGPGLLHPDAPVPGISNPVTTVISPMPVPSLPRSSSTQQSPNITTSISPAGLPSSSFLSQLQPWMSGALPGVPTYNSPNNSVHFTSEKPSPASTNNHVSTPTPRSTDPTIPDYEVPLNLSKPKSCGSNTSSVSCSPTPQLNVKQEIRENVQSPNLGKWRAPSQNNNQVTSSFISPSIHVSSVASLLGAVAPSSVSVATSPFFHRTNSYGILPPHLRPASHLPLGGFVGHPGTLLGKGVPTTTLGLGQSSPTGLTFTGGDKQFPLQMYLTSQNTGTFSASSCNSKIDTHNTLSNEEDKKGETVITYQGKLLGAKIIRQAKKDSEGRPHIKRPMNAFMVWAKDERRKILKACPDMHNSNISKILGARWKAMSNTEKQPYYEEQSRLSKLHMEKHPNYRYRPRPKRTCIVDGKKLRISEYKQIMRQRRQEMRNLWYRDSPLSLLDSPTLVSPTSMASLLSSPTNSSEQLQSLTSKFSGATNGLHDTLTMTIPASTSSSPGYIAMVTESTFSTDSILHEPPISSMETST</sequence>
<protein>
    <submittedName>
        <fullName evidence="8">Transcription factor Sox-5-like</fullName>
    </submittedName>
</protein>
<feature type="compositionally biased region" description="Polar residues" evidence="5">
    <location>
        <begin position="147"/>
        <end position="172"/>
    </location>
</feature>
<dbReference type="InterPro" id="IPR009071">
    <property type="entry name" value="HMG_box_dom"/>
</dbReference>
<feature type="domain" description="HMG box" evidence="6">
    <location>
        <begin position="644"/>
        <end position="712"/>
    </location>
</feature>
<feature type="compositionally biased region" description="Polar residues" evidence="5">
    <location>
        <begin position="348"/>
        <end position="364"/>
    </location>
</feature>
<accession>A0ABM1S4C2</accession>
<dbReference type="Pfam" id="PF00505">
    <property type="entry name" value="HMG_box"/>
    <property type="match status" value="1"/>
</dbReference>
<evidence type="ECO:0000256" key="5">
    <source>
        <dbReference type="SAM" id="MobiDB-lite"/>
    </source>
</evidence>
<evidence type="ECO:0000259" key="6">
    <source>
        <dbReference type="PROSITE" id="PS50118"/>
    </source>
</evidence>
<evidence type="ECO:0000256" key="3">
    <source>
        <dbReference type="PROSITE-ProRule" id="PRU00267"/>
    </source>
</evidence>
<feature type="compositionally biased region" description="Polar residues" evidence="5">
    <location>
        <begin position="51"/>
        <end position="61"/>
    </location>
</feature>
<evidence type="ECO:0000313" key="7">
    <source>
        <dbReference type="Proteomes" id="UP000694941"/>
    </source>
</evidence>
<dbReference type="SUPFAM" id="SSF47095">
    <property type="entry name" value="HMG-box"/>
    <property type="match status" value="1"/>
</dbReference>
<reference evidence="8" key="1">
    <citation type="submission" date="2025-08" db="UniProtKB">
        <authorList>
            <consortium name="RefSeq"/>
        </authorList>
    </citation>
    <scope>IDENTIFICATION</scope>
    <source>
        <tissue evidence="8">Muscle</tissue>
    </source>
</reference>
<evidence type="ECO:0000256" key="4">
    <source>
        <dbReference type="SAM" id="Coils"/>
    </source>
</evidence>
<organism evidence="7 8">
    <name type="scientific">Limulus polyphemus</name>
    <name type="common">Atlantic horseshoe crab</name>
    <dbReference type="NCBI Taxonomy" id="6850"/>
    <lineage>
        <taxon>Eukaryota</taxon>
        <taxon>Metazoa</taxon>
        <taxon>Ecdysozoa</taxon>
        <taxon>Arthropoda</taxon>
        <taxon>Chelicerata</taxon>
        <taxon>Merostomata</taxon>
        <taxon>Xiphosura</taxon>
        <taxon>Limulidae</taxon>
        <taxon>Limulus</taxon>
    </lineage>
</organism>
<feature type="region of interest" description="Disordered" evidence="5">
    <location>
        <begin position="392"/>
        <end position="455"/>
    </location>
</feature>
<dbReference type="InterPro" id="IPR051356">
    <property type="entry name" value="SOX/SOX-like_TF"/>
</dbReference>
<dbReference type="CDD" id="cd22042">
    <property type="entry name" value="HMG-box_EGL13-like"/>
    <property type="match status" value="1"/>
</dbReference>
<feature type="DNA-binding region" description="HMG box" evidence="3">
    <location>
        <begin position="644"/>
        <end position="712"/>
    </location>
</feature>
<keyword evidence="1 3" id="KW-0238">DNA-binding</keyword>
<keyword evidence="7" id="KW-1185">Reference proteome</keyword>
<feature type="coiled-coil region" evidence="4">
    <location>
        <begin position="211"/>
        <end position="278"/>
    </location>
</feature>
<feature type="region of interest" description="Disordered" evidence="5">
    <location>
        <begin position="76"/>
        <end position="132"/>
    </location>
</feature>